<gene>
    <name evidence="2" type="ORF">MOC45_21895</name>
</gene>
<reference evidence="2" key="1">
    <citation type="submission" date="2022-02" db="EMBL/GenBank/DDBJ databases">
        <title>Crop Bioprotection Bacillus Genome Sequencing.</title>
        <authorList>
            <person name="Dunlap C."/>
        </authorList>
    </citation>
    <scope>NUCLEOTIDE SEQUENCE</scope>
    <source>
        <strain evidence="2">M18B4</strain>
    </source>
</reference>
<sequence length="56" mass="6610">MEPLKTHTGKAAVLNRINVDTDQIIPKQFLKRIERTGYGRFAFFDWRYDEKGEPNP</sequence>
<dbReference type="Pfam" id="PF00694">
    <property type="entry name" value="Aconitase_C"/>
    <property type="match status" value="1"/>
</dbReference>
<dbReference type="Gene3D" id="3.20.19.10">
    <property type="entry name" value="Aconitase, domain 4"/>
    <property type="match status" value="1"/>
</dbReference>
<dbReference type="AlphaFoldDB" id="A0A9Q4DSF3"/>
<organism evidence="2 3">
    <name type="scientific">Bacillus spizizenii</name>
    <name type="common">Bacillus subtilis subsp. spizizenii</name>
    <dbReference type="NCBI Taxonomy" id="96241"/>
    <lineage>
        <taxon>Bacteria</taxon>
        <taxon>Bacillati</taxon>
        <taxon>Bacillota</taxon>
        <taxon>Bacilli</taxon>
        <taxon>Bacillales</taxon>
        <taxon>Bacillaceae</taxon>
        <taxon>Bacillus</taxon>
    </lineage>
</organism>
<dbReference type="SUPFAM" id="SSF52016">
    <property type="entry name" value="LeuD/IlvD-like"/>
    <property type="match status" value="1"/>
</dbReference>
<dbReference type="InterPro" id="IPR000573">
    <property type="entry name" value="AconitaseA/IPMdHydase_ssu_swvl"/>
</dbReference>
<name>A0A9Q4DSF3_BACSC</name>
<evidence type="ECO:0000313" key="3">
    <source>
        <dbReference type="Proteomes" id="UP001070352"/>
    </source>
</evidence>
<protein>
    <submittedName>
        <fullName evidence="2">3-isopropylmalate dehydratase small subunit</fullName>
    </submittedName>
</protein>
<proteinExistence type="predicted"/>
<accession>A0A9Q4DSF3</accession>
<evidence type="ECO:0000313" key="2">
    <source>
        <dbReference type="EMBL" id="MCY8123189.1"/>
    </source>
</evidence>
<dbReference type="InterPro" id="IPR015928">
    <property type="entry name" value="Aconitase/3IPM_dehydase_swvl"/>
</dbReference>
<dbReference type="EMBL" id="JALANJ010000062">
    <property type="protein sequence ID" value="MCY8123189.1"/>
    <property type="molecule type" value="Genomic_DNA"/>
</dbReference>
<feature type="domain" description="Aconitase A/isopropylmalate dehydratase small subunit swivel" evidence="1">
    <location>
        <begin position="1"/>
        <end position="51"/>
    </location>
</feature>
<comment type="caution">
    <text evidence="2">The sequence shown here is derived from an EMBL/GenBank/DDBJ whole genome shotgun (WGS) entry which is preliminary data.</text>
</comment>
<evidence type="ECO:0000259" key="1">
    <source>
        <dbReference type="Pfam" id="PF00694"/>
    </source>
</evidence>
<feature type="non-terminal residue" evidence="2">
    <location>
        <position position="56"/>
    </location>
</feature>
<dbReference type="Proteomes" id="UP001070352">
    <property type="component" value="Unassembled WGS sequence"/>
</dbReference>